<organism evidence="1 2">
    <name type="scientific">Vibrio parahaemolyticus</name>
    <dbReference type="NCBI Taxonomy" id="670"/>
    <lineage>
        <taxon>Bacteria</taxon>
        <taxon>Pseudomonadati</taxon>
        <taxon>Pseudomonadota</taxon>
        <taxon>Gammaproteobacteria</taxon>
        <taxon>Vibrionales</taxon>
        <taxon>Vibrionaceae</taxon>
        <taxon>Vibrio</taxon>
    </lineage>
</organism>
<dbReference type="EMBL" id="CP097355">
    <property type="protein sequence ID" value="UYV25251.1"/>
    <property type="molecule type" value="Genomic_DNA"/>
</dbReference>
<name>A0AA46UGE9_VIBPH</name>
<evidence type="ECO:0000313" key="2">
    <source>
        <dbReference type="Proteomes" id="UP001163036"/>
    </source>
</evidence>
<proteinExistence type="predicted"/>
<reference evidence="1" key="1">
    <citation type="submission" date="2022-05" db="EMBL/GenBank/DDBJ databases">
        <title>Megaplasmid of Vibrio parahaemolyticus.</title>
        <authorList>
            <person name="Strauch E."/>
            <person name="Borowiak M."/>
        </authorList>
    </citation>
    <scope>NUCLEOTIDE SEQUENCE</scope>
    <source>
        <strain evidence="1">16-VB00198</strain>
    </source>
</reference>
<gene>
    <name evidence="1" type="ORF">M5598_09205</name>
</gene>
<accession>A0AA46UGE9</accession>
<evidence type="ECO:0000313" key="1">
    <source>
        <dbReference type="EMBL" id="UYV25251.1"/>
    </source>
</evidence>
<dbReference type="Proteomes" id="UP001163036">
    <property type="component" value="Chromosome 1"/>
</dbReference>
<protein>
    <submittedName>
        <fullName evidence="1">Uncharacterized protein</fullName>
    </submittedName>
</protein>
<sequence>MTTSTLKQLKGASPLGTLLSLGFKQISQKNKAEEVYRSLVPLLHEHIKTGKNINDPYVQKAQKVLEELSPFGARRRNFKKWYIGSITKLLSLPHDPDKLSIACWW</sequence>
<dbReference type="RefSeq" id="WP_025441772.1">
    <property type="nucleotide sequence ID" value="NZ_CP068641.1"/>
</dbReference>
<dbReference type="AlphaFoldDB" id="A0AA46UGE9"/>